<protein>
    <submittedName>
        <fullName evidence="1">DUF4926 domain-containing protein</fullName>
    </submittedName>
</protein>
<reference evidence="1" key="1">
    <citation type="submission" date="2024-05" db="EMBL/GenBank/DDBJ databases">
        <authorList>
            <person name="Bunk B."/>
            <person name="Swiderski J."/>
            <person name="Sproer C."/>
            <person name="Thiel V."/>
        </authorList>
    </citation>
    <scope>NUCLEOTIDE SEQUENCE</scope>
    <source>
        <strain evidence="1">DSM 17735</strain>
        <plasmid evidence="1">p5</plasmid>
    </source>
</reference>
<dbReference type="InterPro" id="IPR032568">
    <property type="entry name" value="DUF4926"/>
</dbReference>
<organism evidence="1">
    <name type="scientific">Polaromonas hydrogenivorans</name>
    <dbReference type="NCBI Taxonomy" id="335476"/>
    <lineage>
        <taxon>Bacteria</taxon>
        <taxon>Pseudomonadati</taxon>
        <taxon>Pseudomonadota</taxon>
        <taxon>Betaproteobacteria</taxon>
        <taxon>Burkholderiales</taxon>
        <taxon>Comamonadaceae</taxon>
        <taxon>Polaromonas</taxon>
    </lineage>
</organism>
<dbReference type="AlphaFoldDB" id="A0AAU7M045"/>
<gene>
    <name evidence="1" type="ORF">ABLV49_25755</name>
</gene>
<accession>A0AAU7M045</accession>
<dbReference type="Pfam" id="PF16277">
    <property type="entry name" value="DUF4926"/>
    <property type="match status" value="1"/>
</dbReference>
<evidence type="ECO:0000313" key="1">
    <source>
        <dbReference type="EMBL" id="XBP73304.1"/>
    </source>
</evidence>
<keyword evidence="1" id="KW-0614">Plasmid</keyword>
<sequence length="67" mass="6978">MLNEHTQVVLVRPVPGLKPGDVGVVVHVHGQGQAYEVEFMSPEGRTLSVQTLDAGDVRAADGPAACA</sequence>
<dbReference type="EMBL" id="CP157680">
    <property type="protein sequence ID" value="XBP73304.1"/>
    <property type="molecule type" value="Genomic_DNA"/>
</dbReference>
<proteinExistence type="predicted"/>
<name>A0AAU7M045_9BURK</name>
<dbReference type="RefSeq" id="WP_349283399.1">
    <property type="nucleotide sequence ID" value="NZ_CBCSCU010000054.1"/>
</dbReference>
<geneLocation type="plasmid" evidence="1">
    <name>p5</name>
</geneLocation>